<evidence type="ECO:0000256" key="5">
    <source>
        <dbReference type="SAM" id="SignalP"/>
    </source>
</evidence>
<proteinExistence type="inferred from homology"/>
<dbReference type="PANTHER" id="PTHR43649:SF31">
    <property type="entry name" value="SN-GLYCEROL-3-PHOSPHATE-BINDING PERIPLASMIC PROTEIN UGPB"/>
    <property type="match status" value="1"/>
</dbReference>
<protein>
    <submittedName>
        <fullName evidence="6">Multiple sugar transport system substrate-binding protein/raffinose/stachyose/melibiose transport system substrate-binding protein</fullName>
    </submittedName>
</protein>
<evidence type="ECO:0000256" key="4">
    <source>
        <dbReference type="ARBA" id="ARBA00022729"/>
    </source>
</evidence>
<dbReference type="Pfam" id="PF01547">
    <property type="entry name" value="SBP_bac_1"/>
    <property type="match status" value="1"/>
</dbReference>
<feature type="signal peptide" evidence="5">
    <location>
        <begin position="1"/>
        <end position="25"/>
    </location>
</feature>
<dbReference type="InterPro" id="IPR050490">
    <property type="entry name" value="Bact_solute-bd_prot1"/>
</dbReference>
<comment type="similarity">
    <text evidence="2">Belongs to the bacterial solute-binding protein 1 family.</text>
</comment>
<dbReference type="SUPFAM" id="SSF53850">
    <property type="entry name" value="Periplasmic binding protein-like II"/>
    <property type="match status" value="1"/>
</dbReference>
<evidence type="ECO:0000256" key="2">
    <source>
        <dbReference type="ARBA" id="ARBA00008520"/>
    </source>
</evidence>
<gene>
    <name evidence="6" type="ORF">HD601_003031</name>
</gene>
<dbReference type="PANTHER" id="PTHR43649">
    <property type="entry name" value="ARABINOSE-BINDING PROTEIN-RELATED"/>
    <property type="match status" value="1"/>
</dbReference>
<dbReference type="AlphaFoldDB" id="A0A7W9LLS1"/>
<evidence type="ECO:0000313" key="6">
    <source>
        <dbReference type="EMBL" id="MBB5788456.1"/>
    </source>
</evidence>
<name>A0A7W9LLS1_9ACTN</name>
<accession>A0A7W9LLS1</accession>
<dbReference type="InterPro" id="IPR006059">
    <property type="entry name" value="SBP"/>
</dbReference>
<evidence type="ECO:0000313" key="7">
    <source>
        <dbReference type="Proteomes" id="UP000542813"/>
    </source>
</evidence>
<keyword evidence="4 5" id="KW-0732">Signal</keyword>
<comment type="subcellular location">
    <subcellularLocation>
        <location evidence="1">Cell envelope</location>
    </subcellularLocation>
</comment>
<evidence type="ECO:0000256" key="1">
    <source>
        <dbReference type="ARBA" id="ARBA00004196"/>
    </source>
</evidence>
<dbReference type="PROSITE" id="PS51257">
    <property type="entry name" value="PROKAR_LIPOPROTEIN"/>
    <property type="match status" value="1"/>
</dbReference>
<reference evidence="6 7" key="1">
    <citation type="submission" date="2020-08" db="EMBL/GenBank/DDBJ databases">
        <title>Sequencing the genomes of 1000 actinobacteria strains.</title>
        <authorList>
            <person name="Klenk H.-P."/>
        </authorList>
    </citation>
    <scope>NUCLEOTIDE SEQUENCE [LARGE SCALE GENOMIC DNA]</scope>
    <source>
        <strain evidence="6 7">DSM 102122</strain>
    </source>
</reference>
<comment type="caution">
    <text evidence="6">The sequence shown here is derived from an EMBL/GenBank/DDBJ whole genome shotgun (WGS) entry which is preliminary data.</text>
</comment>
<sequence>MRTPQSHARTLAATVAVIAVTTVSACGSPGTDAPESAPDDAGTDLGEDAVVVDITVDTTQVDGLRVITDAFTAAHPNVTFDITGEQFDALQQNAPRLMTGDDPPDLISLPTPGNTVEDGLVRNLDEYADAYGWTDFPASQLNQWRVGDDGVRGTGSLYGMGIGFTLTGVYYNKALAEQAGIDGPPASVAEFEQDLAAAATTGATPLITSGKDGLVFFPYQSLLLAHGTAQPMTEWVFNAPGATIDTPEAVEAARTLQDWAAAGYLAPDVAAVDASTAAAQFAEGDGVYFVSGNWQAATLGQQLGDDVGFFLFPAADDHPRAAMSDPANFVIPAGASDADAAAAFLDFTFTDEGRELVVTIKGLVPGGPADAPVPTSDVAVVADTSQAFTELSADDGIVPFMGNATASFFSATLTPQLQLLLAGRVTPEDFAATLQADYESQLAR</sequence>
<keyword evidence="6" id="KW-0762">Sugar transport</keyword>
<dbReference type="GO" id="GO:0030313">
    <property type="term" value="C:cell envelope"/>
    <property type="evidence" value="ECO:0007669"/>
    <property type="project" value="UniProtKB-SubCell"/>
</dbReference>
<feature type="chain" id="PRO_5031322569" evidence="5">
    <location>
        <begin position="26"/>
        <end position="444"/>
    </location>
</feature>
<organism evidence="6 7">
    <name type="scientific">Jiangella mangrovi</name>
    <dbReference type="NCBI Taxonomy" id="1524084"/>
    <lineage>
        <taxon>Bacteria</taxon>
        <taxon>Bacillati</taxon>
        <taxon>Actinomycetota</taxon>
        <taxon>Actinomycetes</taxon>
        <taxon>Jiangellales</taxon>
        <taxon>Jiangellaceae</taxon>
        <taxon>Jiangella</taxon>
    </lineage>
</organism>
<keyword evidence="7" id="KW-1185">Reference proteome</keyword>
<dbReference type="RefSeq" id="WP_184823145.1">
    <property type="nucleotide sequence ID" value="NZ_JACHMM010000001.1"/>
</dbReference>
<dbReference type="Gene3D" id="3.40.190.10">
    <property type="entry name" value="Periplasmic binding protein-like II"/>
    <property type="match status" value="2"/>
</dbReference>
<evidence type="ECO:0000256" key="3">
    <source>
        <dbReference type="ARBA" id="ARBA00022448"/>
    </source>
</evidence>
<keyword evidence="3" id="KW-0813">Transport</keyword>
<dbReference type="EMBL" id="JACHMM010000001">
    <property type="protein sequence ID" value="MBB5788456.1"/>
    <property type="molecule type" value="Genomic_DNA"/>
</dbReference>
<dbReference type="Proteomes" id="UP000542813">
    <property type="component" value="Unassembled WGS sequence"/>
</dbReference>